<dbReference type="PANTHER" id="PTHR11439:SF509">
    <property type="entry name" value="RNA-DIRECTED DNA POLYMERASE"/>
    <property type="match status" value="1"/>
</dbReference>
<evidence type="ECO:0000313" key="5">
    <source>
        <dbReference type="EMBL" id="GJT50185.1"/>
    </source>
</evidence>
<sequence>MDQETPQTTTTAKLPILKQGEYDMWRLRIEQYFQVQDYALWDVIENGNSFKPAAQTTTNADGTSTSLIPGPVTTKEKAQKKNDVKARSMLLMALPNEHLMTFNQYKDAKTLFAAIQTRFGGNEATKKTQKTLLKQMYENFNASSTKSLDSIFNRLQKIVSQLAILGENISQEDLNLKFLRSLPSEWNTHVVSSSSQNMAFVSSPSSTNEVNTAYGVSTTNTQVSPTSPQVSTTSTQVSTTNLSDDTVYAFLSSQPNGSQLVYEDLKQIHEDDTEEIDLKWQLALLSMRTKRFFQKTGRKITINGCDTAGYDKSKVKCFNCHKMGHFARECRGPRNQDSRNRNQDSSRRTINVEETSSKAMVAIDGAGFDWSYMADHEVPTNMALMAFSESELKKLKQEKESNQLKIENFDNASKSRDKLIGSQITDKSRKGMGFVNYNAVPPSPTGLFSLPKFDLSNSSREDFQHPKFKGYGSKTSKSVSEDISNEVRESPDAPLVEELVLNDNLEKKIVFPIITKIEFVRPKQQEKPVRKPVNFDHVQADCNYHKREWVVSGNIYTRVNYKYITKKAHPSAHKNKVPRAVLMKTGLRSLNTARPKVVNTARPKSTVVNDVRENQGHPQKEDQGYIDSGCSRHMTGNMSCLSYFKEFDGVYIVEQEVKETTSSSSSSSSQNMAFVSSPSSTNKVNTAYGVSTANTQVSPASTQVSTTSTQKTGKNITINGSDTAGYDKSKVECFNCHKMGHFTREKMQRTYSWWIIDGESTPHLGFDVPVGSQIPDKSRKGVGFVSYNAVQPPPIGLFSPLKFDLSNSGLEEFQQLEFEGYGPKPSKSFSEDTSNEVRESLDAPLVEELVSDDKLEKKTVFPTIAKIEFIRPKQQEKLVRKPVKYAEMYRSQSHKAGGAVGMVLDLCKAKGLVTALGILGGLVEMEIGNAEKKDDEGVSKASGIDDQERLESFFTAPLEATHADFFDDETEVDISIITTIYPVPSTPNIRIHKDHSLDHVIRDVLSGVQTRRMTKTTNEQGFISAVYEEKTYEDLQNCLFAYFLSQVEPKKAVSLAYASFQDFVVFVYQMNVKSAFLYGKIEEEVHVCQPPGFEDPEFPNKVYKVEKALYGLHQAPRAWYETLSTYLLDNGFQRGELTFFLILQVTQKDDGIFISQDKYVDKIVKKFGFSTVKIASTPMETSKPLLKDAKAKDIDVYLYRSMIGLLMYLTTSRPDIMFAVCACVRFQFTPKVSHLHAVKRIFRYLKDRKFTTGGCQFLGSRLISWQCKKQTIVANSTTEAEYVAASNETFIKEWEDRMERAATTTSSLEAEQDSGNINRTQSMETLNESFPQGTGSVLVYAAWHSLTAVRHKLMMPGINYYCWFWTTVKAKIVNGERQIQVLVDNKKVIITEISVRSDLQLDDAEGTECLPNDTIFEQLTLMGFSSRITPLFATMMVQAPEDMGEGSAAPTYPYPTPIITYPSLSKPSKKQSRRKQRKDSRPTERITDEATNEEHVSTPSYDLPQSGKDRMQLNELMDLCTKLSDNVLALENNNTSQAVEIATLKELREK</sequence>
<feature type="compositionally biased region" description="Low complexity" evidence="3">
    <location>
        <begin position="221"/>
        <end position="238"/>
    </location>
</feature>
<feature type="compositionally biased region" description="Basic residues" evidence="3">
    <location>
        <begin position="1467"/>
        <end position="1478"/>
    </location>
</feature>
<keyword evidence="2" id="KW-0175">Coiled coil</keyword>
<evidence type="ECO:0000256" key="2">
    <source>
        <dbReference type="SAM" id="Coils"/>
    </source>
</evidence>
<gene>
    <name evidence="5" type="ORF">Tco_0976342</name>
</gene>
<feature type="domain" description="CCHC-type" evidence="4">
    <location>
        <begin position="316"/>
        <end position="331"/>
    </location>
</feature>
<feature type="region of interest" description="Disordered" evidence="3">
    <location>
        <begin position="1458"/>
        <end position="1507"/>
    </location>
</feature>
<evidence type="ECO:0000256" key="3">
    <source>
        <dbReference type="SAM" id="MobiDB-lite"/>
    </source>
</evidence>
<keyword evidence="1" id="KW-0479">Metal-binding</keyword>
<dbReference type="InterPro" id="IPR001878">
    <property type="entry name" value="Znf_CCHC"/>
</dbReference>
<dbReference type="SMART" id="SM00343">
    <property type="entry name" value="ZnF_C2HC"/>
    <property type="match status" value="2"/>
</dbReference>
<organism evidence="5 6">
    <name type="scientific">Tanacetum coccineum</name>
    <dbReference type="NCBI Taxonomy" id="301880"/>
    <lineage>
        <taxon>Eukaryota</taxon>
        <taxon>Viridiplantae</taxon>
        <taxon>Streptophyta</taxon>
        <taxon>Embryophyta</taxon>
        <taxon>Tracheophyta</taxon>
        <taxon>Spermatophyta</taxon>
        <taxon>Magnoliopsida</taxon>
        <taxon>eudicotyledons</taxon>
        <taxon>Gunneridae</taxon>
        <taxon>Pentapetalae</taxon>
        <taxon>asterids</taxon>
        <taxon>campanulids</taxon>
        <taxon>Asterales</taxon>
        <taxon>Asteraceae</taxon>
        <taxon>Asteroideae</taxon>
        <taxon>Anthemideae</taxon>
        <taxon>Anthemidinae</taxon>
        <taxon>Tanacetum</taxon>
    </lineage>
</organism>
<feature type="region of interest" description="Disordered" evidence="3">
    <location>
        <begin position="219"/>
        <end position="238"/>
    </location>
</feature>
<dbReference type="Pfam" id="PF07727">
    <property type="entry name" value="RVT_2"/>
    <property type="match status" value="1"/>
</dbReference>
<dbReference type="Proteomes" id="UP001151760">
    <property type="component" value="Unassembled WGS sequence"/>
</dbReference>
<dbReference type="SUPFAM" id="SSF57756">
    <property type="entry name" value="Retrovirus zinc finger-like domains"/>
    <property type="match status" value="1"/>
</dbReference>
<evidence type="ECO:0000259" key="4">
    <source>
        <dbReference type="PROSITE" id="PS50158"/>
    </source>
</evidence>
<keyword evidence="1" id="KW-0863">Zinc-finger</keyword>
<proteinExistence type="predicted"/>
<dbReference type="EMBL" id="BQNB010016299">
    <property type="protein sequence ID" value="GJT50185.1"/>
    <property type="molecule type" value="Genomic_DNA"/>
</dbReference>
<dbReference type="InterPro" id="IPR013103">
    <property type="entry name" value="RVT_2"/>
</dbReference>
<dbReference type="Pfam" id="PF14223">
    <property type="entry name" value="Retrotran_gag_2"/>
    <property type="match status" value="1"/>
</dbReference>
<keyword evidence="1" id="KW-0862">Zinc</keyword>
<feature type="coiled-coil region" evidence="2">
    <location>
        <begin position="385"/>
        <end position="412"/>
    </location>
</feature>
<dbReference type="InterPro" id="IPR036875">
    <property type="entry name" value="Znf_CCHC_sf"/>
</dbReference>
<protein>
    <submittedName>
        <fullName evidence="5">Ribonuclease H-like domain-containing protein</fullName>
    </submittedName>
</protein>
<feature type="region of interest" description="Disordered" evidence="3">
    <location>
        <begin position="464"/>
        <end position="486"/>
    </location>
</feature>
<feature type="compositionally biased region" description="Polar residues" evidence="3">
    <location>
        <begin position="473"/>
        <end position="482"/>
    </location>
</feature>
<dbReference type="Gene3D" id="4.10.60.10">
    <property type="entry name" value="Zinc finger, CCHC-type"/>
    <property type="match status" value="1"/>
</dbReference>
<evidence type="ECO:0000313" key="6">
    <source>
        <dbReference type="Proteomes" id="UP001151760"/>
    </source>
</evidence>
<feature type="compositionally biased region" description="Polar residues" evidence="3">
    <location>
        <begin position="670"/>
        <end position="681"/>
    </location>
</feature>
<reference evidence="5" key="2">
    <citation type="submission" date="2022-01" db="EMBL/GenBank/DDBJ databases">
        <authorList>
            <person name="Yamashiro T."/>
            <person name="Shiraishi A."/>
            <person name="Satake H."/>
            <person name="Nakayama K."/>
        </authorList>
    </citation>
    <scope>NUCLEOTIDE SEQUENCE</scope>
</reference>
<evidence type="ECO:0000256" key="1">
    <source>
        <dbReference type="PROSITE-ProRule" id="PRU00047"/>
    </source>
</evidence>
<dbReference type="PANTHER" id="PTHR11439">
    <property type="entry name" value="GAG-POL-RELATED RETROTRANSPOSON"/>
    <property type="match status" value="1"/>
</dbReference>
<dbReference type="PROSITE" id="PS50158">
    <property type="entry name" value="ZF_CCHC"/>
    <property type="match status" value="1"/>
</dbReference>
<dbReference type="Pfam" id="PF00098">
    <property type="entry name" value="zf-CCHC"/>
    <property type="match status" value="1"/>
</dbReference>
<feature type="compositionally biased region" description="Basic and acidic residues" evidence="3">
    <location>
        <begin position="1479"/>
        <end position="1496"/>
    </location>
</feature>
<accession>A0ABQ5EGZ2</accession>
<keyword evidence="6" id="KW-1185">Reference proteome</keyword>
<reference evidence="5" key="1">
    <citation type="journal article" date="2022" name="Int. J. Mol. Sci.">
        <title>Draft Genome of Tanacetum Coccineum: Genomic Comparison of Closely Related Tanacetum-Family Plants.</title>
        <authorList>
            <person name="Yamashiro T."/>
            <person name="Shiraishi A."/>
            <person name="Nakayama K."/>
            <person name="Satake H."/>
        </authorList>
    </citation>
    <scope>NUCLEOTIDE SEQUENCE</scope>
</reference>
<name>A0ABQ5EGZ2_9ASTR</name>
<feature type="region of interest" description="Disordered" evidence="3">
    <location>
        <begin position="660"/>
        <end position="681"/>
    </location>
</feature>
<dbReference type="CDD" id="cd09272">
    <property type="entry name" value="RNase_HI_RT_Ty1"/>
    <property type="match status" value="1"/>
</dbReference>
<comment type="caution">
    <text evidence="5">The sequence shown here is derived from an EMBL/GenBank/DDBJ whole genome shotgun (WGS) entry which is preliminary data.</text>
</comment>